<dbReference type="PRINTS" id="PR00032">
    <property type="entry name" value="HTHARAC"/>
</dbReference>
<dbReference type="InterPro" id="IPR009057">
    <property type="entry name" value="Homeodomain-like_sf"/>
</dbReference>
<dbReference type="InterPro" id="IPR003313">
    <property type="entry name" value="AraC-bd"/>
</dbReference>
<dbReference type="OrthoDB" id="9803764at2"/>
<evidence type="ECO:0000313" key="7">
    <source>
        <dbReference type="Proteomes" id="UP000215509"/>
    </source>
</evidence>
<dbReference type="SMART" id="SM00342">
    <property type="entry name" value="HTH_ARAC"/>
    <property type="match status" value="1"/>
</dbReference>
<dbReference type="Gene3D" id="2.60.120.280">
    <property type="entry name" value="Regulatory protein AraC"/>
    <property type="match status" value="1"/>
</dbReference>
<keyword evidence="7" id="KW-1185">Reference proteome</keyword>
<dbReference type="PANTHER" id="PTHR43280">
    <property type="entry name" value="ARAC-FAMILY TRANSCRIPTIONAL REGULATOR"/>
    <property type="match status" value="1"/>
</dbReference>
<keyword evidence="3" id="KW-0804">Transcription</keyword>
<reference evidence="6 7" key="1">
    <citation type="submission" date="2017-07" db="EMBL/GenBank/DDBJ databases">
        <title>Genome sequencing and assembly of Paenibacillus rigui.</title>
        <authorList>
            <person name="Mayilraj S."/>
        </authorList>
    </citation>
    <scope>NUCLEOTIDE SEQUENCE [LARGE SCALE GENOMIC DNA]</scope>
    <source>
        <strain evidence="6 7">JCM 16352</strain>
    </source>
</reference>
<dbReference type="InterPro" id="IPR037923">
    <property type="entry name" value="HTH-like"/>
</dbReference>
<dbReference type="InterPro" id="IPR018060">
    <property type="entry name" value="HTH_AraC"/>
</dbReference>
<feature type="domain" description="HTH araC/xylS-type" evidence="5">
    <location>
        <begin position="184"/>
        <end position="282"/>
    </location>
</feature>
<keyword evidence="1" id="KW-0805">Transcription regulation</keyword>
<dbReference type="Gene3D" id="1.10.10.60">
    <property type="entry name" value="Homeodomain-like"/>
    <property type="match status" value="2"/>
</dbReference>
<organism evidence="6 7">
    <name type="scientific">Paenibacillus rigui</name>
    <dbReference type="NCBI Taxonomy" id="554312"/>
    <lineage>
        <taxon>Bacteria</taxon>
        <taxon>Bacillati</taxon>
        <taxon>Bacillota</taxon>
        <taxon>Bacilli</taxon>
        <taxon>Bacillales</taxon>
        <taxon>Paenibacillaceae</taxon>
        <taxon>Paenibacillus</taxon>
    </lineage>
</organism>
<dbReference type="Pfam" id="PF02311">
    <property type="entry name" value="AraC_binding"/>
    <property type="match status" value="1"/>
</dbReference>
<feature type="region of interest" description="Disordered" evidence="4">
    <location>
        <begin position="1"/>
        <end position="20"/>
    </location>
</feature>
<comment type="caution">
    <text evidence="6">The sequence shown here is derived from an EMBL/GenBank/DDBJ whole genome shotgun (WGS) entry which is preliminary data.</text>
</comment>
<dbReference type="EMBL" id="NMQW01000012">
    <property type="protein sequence ID" value="OXM86911.1"/>
    <property type="molecule type" value="Genomic_DNA"/>
</dbReference>
<dbReference type="Proteomes" id="UP000215509">
    <property type="component" value="Unassembled WGS sequence"/>
</dbReference>
<evidence type="ECO:0000256" key="1">
    <source>
        <dbReference type="ARBA" id="ARBA00023015"/>
    </source>
</evidence>
<dbReference type="PROSITE" id="PS01124">
    <property type="entry name" value="HTH_ARAC_FAMILY_2"/>
    <property type="match status" value="1"/>
</dbReference>
<evidence type="ECO:0000256" key="4">
    <source>
        <dbReference type="SAM" id="MobiDB-lite"/>
    </source>
</evidence>
<dbReference type="GO" id="GO:0003700">
    <property type="term" value="F:DNA-binding transcription factor activity"/>
    <property type="evidence" value="ECO:0007669"/>
    <property type="project" value="InterPro"/>
</dbReference>
<dbReference type="InterPro" id="IPR018062">
    <property type="entry name" value="HTH_AraC-typ_CS"/>
</dbReference>
<dbReference type="PROSITE" id="PS00041">
    <property type="entry name" value="HTH_ARAC_FAMILY_1"/>
    <property type="match status" value="1"/>
</dbReference>
<gene>
    <name evidence="6" type="ORF">CF651_08685</name>
</gene>
<evidence type="ECO:0000259" key="5">
    <source>
        <dbReference type="PROSITE" id="PS01124"/>
    </source>
</evidence>
<proteinExistence type="predicted"/>
<dbReference type="Pfam" id="PF12833">
    <property type="entry name" value="HTH_18"/>
    <property type="match status" value="1"/>
</dbReference>
<evidence type="ECO:0000313" key="6">
    <source>
        <dbReference type="EMBL" id="OXM86911.1"/>
    </source>
</evidence>
<dbReference type="PANTHER" id="PTHR43280:SF2">
    <property type="entry name" value="HTH-TYPE TRANSCRIPTIONAL REGULATOR EXSA"/>
    <property type="match status" value="1"/>
</dbReference>
<keyword evidence="2" id="KW-0238">DNA-binding</keyword>
<accession>A0A229UUI1</accession>
<sequence>MKQMAENLNDPAASHMEETASPPSGILIAGHFTQPFGYQTYRSHGTRDWLITFTLSGSGQYRLNDELVTCAAGDIVLLPPGTPHDYRTPENSVWEFLWAHFVPLPHWFGWLELSREPGAWTSLHLEPGELKERVEAAFKRLLRDSLELDFYRGQLAMNAMEEILLLLSRNRTRQKSGTLDPRVDDIWNYLSSHMKEQHSVEQLAARVALSPSRLSHLFKEQVGESIMEALMRLRLRHASRLLEHTSLLVAEIAEEIGFHSPFYFTKQFTAHYGTSPSSYRKELRLRSEGN</sequence>
<evidence type="ECO:0000256" key="2">
    <source>
        <dbReference type="ARBA" id="ARBA00023125"/>
    </source>
</evidence>
<dbReference type="InterPro" id="IPR020449">
    <property type="entry name" value="Tscrpt_reg_AraC-type_HTH"/>
</dbReference>
<dbReference type="SUPFAM" id="SSF46689">
    <property type="entry name" value="Homeodomain-like"/>
    <property type="match status" value="2"/>
</dbReference>
<protein>
    <submittedName>
        <fullName evidence="6">AraC family transcriptional regulator</fullName>
    </submittedName>
</protein>
<name>A0A229UUI1_9BACL</name>
<dbReference type="AlphaFoldDB" id="A0A229UUI1"/>
<dbReference type="SUPFAM" id="SSF51215">
    <property type="entry name" value="Regulatory protein AraC"/>
    <property type="match status" value="1"/>
</dbReference>
<dbReference type="GO" id="GO:0043565">
    <property type="term" value="F:sequence-specific DNA binding"/>
    <property type="evidence" value="ECO:0007669"/>
    <property type="project" value="InterPro"/>
</dbReference>
<evidence type="ECO:0000256" key="3">
    <source>
        <dbReference type="ARBA" id="ARBA00023163"/>
    </source>
</evidence>